<proteinExistence type="predicted"/>
<feature type="transmembrane region" description="Helical" evidence="8">
    <location>
        <begin position="335"/>
        <end position="357"/>
    </location>
</feature>
<evidence type="ECO:0000256" key="4">
    <source>
        <dbReference type="ARBA" id="ARBA00022801"/>
    </source>
</evidence>
<dbReference type="InterPro" id="IPR001915">
    <property type="entry name" value="Peptidase_M48"/>
</dbReference>
<feature type="region of interest" description="Disordered" evidence="7">
    <location>
        <begin position="36"/>
        <end position="104"/>
    </location>
</feature>
<evidence type="ECO:0000313" key="10">
    <source>
        <dbReference type="EMBL" id="EAQ77226.1"/>
    </source>
</evidence>
<evidence type="ECO:0000256" key="5">
    <source>
        <dbReference type="ARBA" id="ARBA00022833"/>
    </source>
</evidence>
<dbReference type="eggNOG" id="COG0501">
    <property type="taxonomic scope" value="Bacteria"/>
</dbReference>
<evidence type="ECO:0000256" key="8">
    <source>
        <dbReference type="SAM" id="Phobius"/>
    </source>
</evidence>
<dbReference type="GO" id="GO:0046872">
    <property type="term" value="F:metal ion binding"/>
    <property type="evidence" value="ECO:0007669"/>
    <property type="project" value="UniProtKB-KW"/>
</dbReference>
<comment type="caution">
    <text evidence="10">The sequence shown here is derived from an EMBL/GenBank/DDBJ whole genome shotgun (WGS) entry which is preliminary data.</text>
</comment>
<evidence type="ECO:0000256" key="1">
    <source>
        <dbReference type="ARBA" id="ARBA00001947"/>
    </source>
</evidence>
<dbReference type="AlphaFoldDB" id="A4A1Z2"/>
<evidence type="ECO:0000313" key="11">
    <source>
        <dbReference type="Proteomes" id="UP000004358"/>
    </source>
</evidence>
<feature type="transmembrane region" description="Helical" evidence="8">
    <location>
        <begin position="125"/>
        <end position="155"/>
    </location>
</feature>
<organism evidence="10 11">
    <name type="scientific">Blastopirellula marina DSM 3645</name>
    <dbReference type="NCBI Taxonomy" id="314230"/>
    <lineage>
        <taxon>Bacteria</taxon>
        <taxon>Pseudomonadati</taxon>
        <taxon>Planctomycetota</taxon>
        <taxon>Planctomycetia</taxon>
        <taxon>Pirellulales</taxon>
        <taxon>Pirellulaceae</taxon>
        <taxon>Blastopirellula</taxon>
    </lineage>
</organism>
<feature type="domain" description="Peptidase M48" evidence="9">
    <location>
        <begin position="258"/>
        <end position="466"/>
    </location>
</feature>
<keyword evidence="6" id="KW-0482">Metalloprotease</keyword>
<keyword evidence="3" id="KW-0479">Metal-binding</keyword>
<feature type="transmembrane region" description="Helical" evidence="8">
    <location>
        <begin position="175"/>
        <end position="197"/>
    </location>
</feature>
<dbReference type="HOGENOM" id="CLU_490649_0_0_0"/>
<keyword evidence="5" id="KW-0862">Zinc</keyword>
<name>A4A1Z2_9BACT</name>
<dbReference type="OrthoDB" id="9789270at2"/>
<sequence length="555" mass="61700">MILFRCNGCQSAFNVSDEKQGKKAKCPKCGEITQIPSRDAAVAATSPMPPTRSPQVSPAKPQSPTPAPGKLPRKPAAPQQAAAAPTAKQPTPAAKPKPQLSDEQRRKAVMGAFQGDFERPETKPFYVLGAAIVSVVMIALPMVYLSIIGLIGYGVYLHLTINARGILASVGDIGFALYMLPVIIAVVAIFFLIKPLFAPSAEVHRTRSLTEKSDPLLFEFVAKICELVDAPFPSRIDVDDQMNASASFRRGIWSVVQGNDLVLTIGVPLAAGLTTRQFAGVLAHEFGHFSQGAGMRLTYVVRTISHWFARVAYERDVFDAWLWHLAESLDVRIAIFLYLFIFFIWIVRTILWILMYIGHFAAGFLLRQMEYDADQYEIGLAGSTAFQQTSNRMRLIGAAYSISIELLSAVFQRGAMVDDITAFLKFQLQRFPEDLKREIRASIANESTGMFDTHPCDRDRIAAAVEAQSPGVFQYEGLAVNLFGNFEKLSKVVTWDRYCQLTGSRLKSEELTPYLKLIDEYELDIFGKHSEENRKPGDVSPVHEIDHRVKIPFDD</sequence>
<dbReference type="GO" id="GO:0004222">
    <property type="term" value="F:metalloendopeptidase activity"/>
    <property type="evidence" value="ECO:0007669"/>
    <property type="project" value="InterPro"/>
</dbReference>
<dbReference type="Proteomes" id="UP000004358">
    <property type="component" value="Unassembled WGS sequence"/>
</dbReference>
<gene>
    <name evidence="10" type="ORF">DSM3645_04165</name>
</gene>
<reference evidence="10 11" key="1">
    <citation type="submission" date="2006-02" db="EMBL/GenBank/DDBJ databases">
        <authorList>
            <person name="Amann R."/>
            <person name="Ferriera S."/>
            <person name="Johnson J."/>
            <person name="Kravitz S."/>
            <person name="Halpern A."/>
            <person name="Remington K."/>
            <person name="Beeson K."/>
            <person name="Tran B."/>
            <person name="Rogers Y.-H."/>
            <person name="Friedman R."/>
            <person name="Venter J.C."/>
        </authorList>
    </citation>
    <scope>NUCLEOTIDE SEQUENCE [LARGE SCALE GENOMIC DNA]</scope>
    <source>
        <strain evidence="10 11">DSM 3645</strain>
    </source>
</reference>
<dbReference type="EMBL" id="AANZ01000039">
    <property type="protein sequence ID" value="EAQ77226.1"/>
    <property type="molecule type" value="Genomic_DNA"/>
</dbReference>
<dbReference type="CDD" id="cd07328">
    <property type="entry name" value="M48_Ste24p_like"/>
    <property type="match status" value="1"/>
</dbReference>
<keyword evidence="4" id="KW-0378">Hydrolase</keyword>
<evidence type="ECO:0000256" key="7">
    <source>
        <dbReference type="SAM" id="MobiDB-lite"/>
    </source>
</evidence>
<accession>A4A1Z2</accession>
<dbReference type="STRING" id="314230.DSM3645_04165"/>
<protein>
    <recommendedName>
        <fullName evidence="9">Peptidase M48 domain-containing protein</fullName>
    </recommendedName>
</protein>
<evidence type="ECO:0000259" key="9">
    <source>
        <dbReference type="Pfam" id="PF01435"/>
    </source>
</evidence>
<feature type="compositionally biased region" description="Low complexity" evidence="7">
    <location>
        <begin position="74"/>
        <end position="99"/>
    </location>
</feature>
<keyword evidence="8" id="KW-0472">Membrane</keyword>
<dbReference type="Pfam" id="PF01435">
    <property type="entry name" value="Peptidase_M48"/>
    <property type="match status" value="1"/>
</dbReference>
<dbReference type="GO" id="GO:0006508">
    <property type="term" value="P:proteolysis"/>
    <property type="evidence" value="ECO:0007669"/>
    <property type="project" value="UniProtKB-KW"/>
</dbReference>
<evidence type="ECO:0000256" key="3">
    <source>
        <dbReference type="ARBA" id="ARBA00022723"/>
    </source>
</evidence>
<dbReference type="Gene3D" id="3.30.2010.10">
    <property type="entry name" value="Metalloproteases ('zincins'), catalytic domain"/>
    <property type="match status" value="1"/>
</dbReference>
<keyword evidence="2" id="KW-0645">Protease</keyword>
<dbReference type="RefSeq" id="WP_002654427.1">
    <property type="nucleotide sequence ID" value="NZ_CH672377.1"/>
</dbReference>
<evidence type="ECO:0000256" key="6">
    <source>
        <dbReference type="ARBA" id="ARBA00023049"/>
    </source>
</evidence>
<comment type="cofactor">
    <cofactor evidence="1">
        <name>Zn(2+)</name>
        <dbReference type="ChEBI" id="CHEBI:29105"/>
    </cofactor>
</comment>
<keyword evidence="8" id="KW-1133">Transmembrane helix</keyword>
<keyword evidence="8" id="KW-0812">Transmembrane</keyword>
<evidence type="ECO:0000256" key="2">
    <source>
        <dbReference type="ARBA" id="ARBA00022670"/>
    </source>
</evidence>